<evidence type="ECO:0000313" key="2">
    <source>
        <dbReference type="Proteomes" id="UP001055879"/>
    </source>
</evidence>
<accession>A0ACB8YH03</accession>
<comment type="caution">
    <text evidence="1">The sequence shown here is derived from an EMBL/GenBank/DDBJ whole genome shotgun (WGS) entry which is preliminary data.</text>
</comment>
<organism evidence="1 2">
    <name type="scientific">Arctium lappa</name>
    <name type="common">Greater burdock</name>
    <name type="synonym">Lappa major</name>
    <dbReference type="NCBI Taxonomy" id="4217"/>
    <lineage>
        <taxon>Eukaryota</taxon>
        <taxon>Viridiplantae</taxon>
        <taxon>Streptophyta</taxon>
        <taxon>Embryophyta</taxon>
        <taxon>Tracheophyta</taxon>
        <taxon>Spermatophyta</taxon>
        <taxon>Magnoliopsida</taxon>
        <taxon>eudicotyledons</taxon>
        <taxon>Gunneridae</taxon>
        <taxon>Pentapetalae</taxon>
        <taxon>asterids</taxon>
        <taxon>campanulids</taxon>
        <taxon>Asterales</taxon>
        <taxon>Asteraceae</taxon>
        <taxon>Carduoideae</taxon>
        <taxon>Cardueae</taxon>
        <taxon>Arctiinae</taxon>
        <taxon>Arctium</taxon>
    </lineage>
</organism>
<dbReference type="EMBL" id="CM042058">
    <property type="protein sequence ID" value="KAI3684563.1"/>
    <property type="molecule type" value="Genomic_DNA"/>
</dbReference>
<protein>
    <submittedName>
        <fullName evidence="1">Uncharacterized protein</fullName>
    </submittedName>
</protein>
<proteinExistence type="predicted"/>
<name>A0ACB8YH03_ARCLA</name>
<dbReference type="Proteomes" id="UP001055879">
    <property type="component" value="Linkage Group LG12"/>
</dbReference>
<reference evidence="1 2" key="2">
    <citation type="journal article" date="2022" name="Mol. Ecol. Resour.">
        <title>The genomes of chicory, endive, great burdock and yacon provide insights into Asteraceae paleo-polyploidization history and plant inulin production.</title>
        <authorList>
            <person name="Fan W."/>
            <person name="Wang S."/>
            <person name="Wang H."/>
            <person name="Wang A."/>
            <person name="Jiang F."/>
            <person name="Liu H."/>
            <person name="Zhao H."/>
            <person name="Xu D."/>
            <person name="Zhang Y."/>
        </authorList>
    </citation>
    <scope>NUCLEOTIDE SEQUENCE [LARGE SCALE GENOMIC DNA]</scope>
    <source>
        <strain evidence="2">cv. Niubang</strain>
    </source>
</reference>
<sequence length="364" mass="40408">MFDRLHTLPPYASLLGRISNQSWPKNPNPSLLHNSSEMSCRITLNALKTNVVSTSISAVTPLSLLLSNITPNSFPAPGRRRIRGGGSSITNPNLPNRFNLPSCVCNKKLRCSFVAYAGFLELPLLPFPSDQVLVPSEAKTLHLFEARYLKLLDECLFKKKKFFVHFVLDPIVVSSMSKEASFAARYGCLVVIEKVEQLDVGALVSIRGIGRVTLVKFAKVEPFLEGIVLPLQDNVPQNASEISSKVQELKEALRGLNSLEIKLKAAKDEPLQTQTANSLEWALQEPFLDCEEVFIPSFAERVSFAALQNVTGSTQSEMMKLQDEKLKAMDVKETLERLENSLSFIKNRVSMTAAKLAIQSLNMQ</sequence>
<keyword evidence="2" id="KW-1185">Reference proteome</keyword>
<evidence type="ECO:0000313" key="1">
    <source>
        <dbReference type="EMBL" id="KAI3684563.1"/>
    </source>
</evidence>
<reference evidence="2" key="1">
    <citation type="journal article" date="2022" name="Mol. Ecol. Resour.">
        <title>The genomes of chicory, endive, great burdock and yacon provide insights into Asteraceae palaeo-polyploidization history and plant inulin production.</title>
        <authorList>
            <person name="Fan W."/>
            <person name="Wang S."/>
            <person name="Wang H."/>
            <person name="Wang A."/>
            <person name="Jiang F."/>
            <person name="Liu H."/>
            <person name="Zhao H."/>
            <person name="Xu D."/>
            <person name="Zhang Y."/>
        </authorList>
    </citation>
    <scope>NUCLEOTIDE SEQUENCE [LARGE SCALE GENOMIC DNA]</scope>
    <source>
        <strain evidence="2">cv. Niubang</strain>
    </source>
</reference>
<gene>
    <name evidence="1" type="ORF">L6452_33787</name>
</gene>